<accession>A0ABD0KS62</accession>
<dbReference type="EMBL" id="JACVVK020000132">
    <property type="protein sequence ID" value="KAK7489931.1"/>
    <property type="molecule type" value="Genomic_DNA"/>
</dbReference>
<feature type="region of interest" description="Disordered" evidence="1">
    <location>
        <begin position="36"/>
        <end position="57"/>
    </location>
</feature>
<evidence type="ECO:0000313" key="3">
    <source>
        <dbReference type="Proteomes" id="UP001519460"/>
    </source>
</evidence>
<keyword evidence="3" id="KW-1185">Reference proteome</keyword>
<reference evidence="2 3" key="1">
    <citation type="journal article" date="2023" name="Sci. Data">
        <title>Genome assembly of the Korean intertidal mud-creeper Batillaria attramentaria.</title>
        <authorList>
            <person name="Patra A.K."/>
            <person name="Ho P.T."/>
            <person name="Jun S."/>
            <person name="Lee S.J."/>
            <person name="Kim Y."/>
            <person name="Won Y.J."/>
        </authorList>
    </citation>
    <scope>NUCLEOTIDE SEQUENCE [LARGE SCALE GENOMIC DNA]</scope>
    <source>
        <strain evidence="2">Wonlab-2016</strain>
    </source>
</reference>
<evidence type="ECO:0000256" key="1">
    <source>
        <dbReference type="SAM" id="MobiDB-lite"/>
    </source>
</evidence>
<proteinExistence type="predicted"/>
<protein>
    <submittedName>
        <fullName evidence="2">Uncharacterized protein</fullName>
    </submittedName>
</protein>
<organism evidence="2 3">
    <name type="scientific">Batillaria attramentaria</name>
    <dbReference type="NCBI Taxonomy" id="370345"/>
    <lineage>
        <taxon>Eukaryota</taxon>
        <taxon>Metazoa</taxon>
        <taxon>Spiralia</taxon>
        <taxon>Lophotrochozoa</taxon>
        <taxon>Mollusca</taxon>
        <taxon>Gastropoda</taxon>
        <taxon>Caenogastropoda</taxon>
        <taxon>Sorbeoconcha</taxon>
        <taxon>Cerithioidea</taxon>
        <taxon>Batillariidae</taxon>
        <taxon>Batillaria</taxon>
    </lineage>
</organism>
<dbReference type="AlphaFoldDB" id="A0ABD0KS62"/>
<gene>
    <name evidence="2" type="ORF">BaRGS_00018796</name>
</gene>
<dbReference type="Proteomes" id="UP001519460">
    <property type="component" value="Unassembled WGS sequence"/>
</dbReference>
<feature type="compositionally biased region" description="Low complexity" evidence="1">
    <location>
        <begin position="42"/>
        <end position="51"/>
    </location>
</feature>
<evidence type="ECO:0000313" key="2">
    <source>
        <dbReference type="EMBL" id="KAK7489931.1"/>
    </source>
</evidence>
<sequence>MIVTVLKRLYSAVGDVVFSANILFLGQIDAHNPLQFLPRKGSTSSQSSRRTVSFEDTPSSPVLVIRTRTQARVVQDSLEKNQRANDDLFEL</sequence>
<comment type="caution">
    <text evidence="2">The sequence shown here is derived from an EMBL/GenBank/DDBJ whole genome shotgun (WGS) entry which is preliminary data.</text>
</comment>
<name>A0ABD0KS62_9CAEN</name>